<keyword evidence="6" id="KW-1185">Reference proteome</keyword>
<proteinExistence type="inferred from homology"/>
<dbReference type="PROSITE" id="PS00063">
    <property type="entry name" value="ALDOKETO_REDUCTASE_3"/>
    <property type="match status" value="1"/>
</dbReference>
<dbReference type="RefSeq" id="WP_377263380.1">
    <property type="nucleotide sequence ID" value="NZ_JBHMAA010000019.1"/>
</dbReference>
<dbReference type="PRINTS" id="PR00069">
    <property type="entry name" value="ALDKETRDTASE"/>
</dbReference>
<dbReference type="Pfam" id="PF00248">
    <property type="entry name" value="Aldo_ket_red"/>
    <property type="match status" value="1"/>
</dbReference>
<accession>A0ABV6AJD4</accession>
<evidence type="ECO:0000313" key="5">
    <source>
        <dbReference type="EMBL" id="MFB9950731.1"/>
    </source>
</evidence>
<dbReference type="EMBL" id="JBHMAA010000019">
    <property type="protein sequence ID" value="MFB9950731.1"/>
    <property type="molecule type" value="Genomic_DNA"/>
</dbReference>
<dbReference type="InterPro" id="IPR020471">
    <property type="entry name" value="AKR"/>
</dbReference>
<dbReference type="SUPFAM" id="SSF51430">
    <property type="entry name" value="NAD(P)-linked oxidoreductase"/>
    <property type="match status" value="1"/>
</dbReference>
<dbReference type="InterPro" id="IPR023210">
    <property type="entry name" value="NADP_OxRdtase_dom"/>
</dbReference>
<feature type="domain" description="NADP-dependent oxidoreductase" evidence="4">
    <location>
        <begin position="31"/>
        <end position="272"/>
    </location>
</feature>
<dbReference type="PANTHER" id="PTHR43827">
    <property type="entry name" value="2,5-DIKETO-D-GLUCONIC ACID REDUCTASE"/>
    <property type="match status" value="1"/>
</dbReference>
<reference evidence="5 6" key="1">
    <citation type="submission" date="2024-09" db="EMBL/GenBank/DDBJ databases">
        <authorList>
            <person name="Sun Q."/>
            <person name="Mori K."/>
        </authorList>
    </citation>
    <scope>NUCLEOTIDE SEQUENCE [LARGE SCALE GENOMIC DNA]</scope>
    <source>
        <strain evidence="5 6">TBRC 4938</strain>
    </source>
</reference>
<evidence type="ECO:0000313" key="6">
    <source>
        <dbReference type="Proteomes" id="UP001589692"/>
    </source>
</evidence>
<keyword evidence="3" id="KW-0560">Oxidoreductase</keyword>
<dbReference type="Proteomes" id="UP001589692">
    <property type="component" value="Unassembled WGS sequence"/>
</dbReference>
<name>A0ABV6AJD4_9HYPH</name>
<dbReference type="PROSITE" id="PS00798">
    <property type="entry name" value="ALDOKETO_REDUCTASE_1"/>
    <property type="match status" value="1"/>
</dbReference>
<keyword evidence="2" id="KW-0521">NADP</keyword>
<dbReference type="Gene3D" id="3.20.20.100">
    <property type="entry name" value="NADP-dependent oxidoreductase domain"/>
    <property type="match status" value="1"/>
</dbReference>
<sequence length="295" mass="32964">MSQPYVTLNNGVAMPALGFGILNRDRPYLTVDAVRQALETGYRLVDTAANYNNEREVGEAIRSSGIDRSEVFLTTKLWIGHYGYEEALNGFSGSLRRLGLDYVDLYLLHWPYPLNFEATLASYKAAEKLLADGRVRAIGVSNFKPEHIERLLEHAGTVPAVNQIELHPFFAQKEARKTNLRHGIVTEAWAPLGNIVARNPVNATPGPLDHPLIAEIGKVHGRTNGQIILRWHLEKGVVAIPKSVTPERIRSNFDIFDFKLSVEELEALDALDTGSRFSRDPEIVDVETFPIKVID</sequence>
<evidence type="ECO:0000259" key="4">
    <source>
        <dbReference type="Pfam" id="PF00248"/>
    </source>
</evidence>
<evidence type="ECO:0000256" key="1">
    <source>
        <dbReference type="ARBA" id="ARBA00007905"/>
    </source>
</evidence>
<dbReference type="InterPro" id="IPR018170">
    <property type="entry name" value="Aldo/ket_reductase_CS"/>
</dbReference>
<dbReference type="PIRSF" id="PIRSF000097">
    <property type="entry name" value="AKR"/>
    <property type="match status" value="1"/>
</dbReference>
<comment type="caution">
    <text evidence="5">The sequence shown here is derived from an EMBL/GenBank/DDBJ whole genome shotgun (WGS) entry which is preliminary data.</text>
</comment>
<dbReference type="PANTHER" id="PTHR43827:SF3">
    <property type="entry name" value="NADP-DEPENDENT OXIDOREDUCTASE DOMAIN-CONTAINING PROTEIN"/>
    <property type="match status" value="1"/>
</dbReference>
<organism evidence="5 6">
    <name type="scientific">Rhizobium puerariae</name>
    <dbReference type="NCBI Taxonomy" id="1585791"/>
    <lineage>
        <taxon>Bacteria</taxon>
        <taxon>Pseudomonadati</taxon>
        <taxon>Pseudomonadota</taxon>
        <taxon>Alphaproteobacteria</taxon>
        <taxon>Hyphomicrobiales</taxon>
        <taxon>Rhizobiaceae</taxon>
        <taxon>Rhizobium/Agrobacterium group</taxon>
        <taxon>Rhizobium</taxon>
    </lineage>
</organism>
<comment type="similarity">
    <text evidence="1">Belongs to the aldo/keto reductase family.</text>
</comment>
<gene>
    <name evidence="5" type="ORF">ACFFP0_17905</name>
</gene>
<protein>
    <submittedName>
        <fullName evidence="5">Aldo/keto reductase</fullName>
    </submittedName>
</protein>
<dbReference type="InterPro" id="IPR036812">
    <property type="entry name" value="NAD(P)_OxRdtase_dom_sf"/>
</dbReference>
<evidence type="ECO:0000256" key="2">
    <source>
        <dbReference type="ARBA" id="ARBA00022857"/>
    </source>
</evidence>
<evidence type="ECO:0000256" key="3">
    <source>
        <dbReference type="ARBA" id="ARBA00023002"/>
    </source>
</evidence>